<feature type="transmembrane region" description="Helical" evidence="1">
    <location>
        <begin position="279"/>
        <end position="298"/>
    </location>
</feature>
<dbReference type="SMART" id="SM00014">
    <property type="entry name" value="acidPPc"/>
    <property type="match status" value="1"/>
</dbReference>
<dbReference type="Gene3D" id="1.20.144.10">
    <property type="entry name" value="Phosphatidic acid phosphatase type 2/haloperoxidase"/>
    <property type="match status" value="1"/>
</dbReference>
<proteinExistence type="predicted"/>
<feature type="transmembrane region" description="Helical" evidence="1">
    <location>
        <begin position="247"/>
        <end position="267"/>
    </location>
</feature>
<evidence type="ECO:0000256" key="1">
    <source>
        <dbReference type="SAM" id="Phobius"/>
    </source>
</evidence>
<dbReference type="Proteomes" id="UP000016649">
    <property type="component" value="Unassembled WGS sequence"/>
</dbReference>
<evidence type="ECO:0000313" key="4">
    <source>
        <dbReference type="Proteomes" id="UP000016649"/>
    </source>
</evidence>
<dbReference type="EMBL" id="AWVH01000044">
    <property type="protein sequence ID" value="ERJ91686.1"/>
    <property type="molecule type" value="Genomic_DNA"/>
</dbReference>
<feature type="transmembrane region" description="Helical" evidence="1">
    <location>
        <begin position="191"/>
        <end position="210"/>
    </location>
</feature>
<organism evidence="3 4">
    <name type="scientific">Treponema lecithinolyticum ATCC 700332</name>
    <dbReference type="NCBI Taxonomy" id="1321815"/>
    <lineage>
        <taxon>Bacteria</taxon>
        <taxon>Pseudomonadati</taxon>
        <taxon>Spirochaetota</taxon>
        <taxon>Spirochaetia</taxon>
        <taxon>Spirochaetales</taxon>
        <taxon>Treponemataceae</taxon>
        <taxon>Treponema</taxon>
    </lineage>
</organism>
<keyword evidence="4" id="KW-1185">Reference proteome</keyword>
<dbReference type="Pfam" id="PF01569">
    <property type="entry name" value="PAP2"/>
    <property type="match status" value="1"/>
</dbReference>
<feature type="domain" description="Phosphatidic acid phosphatase type 2/haloperoxidase" evidence="2">
    <location>
        <begin position="73"/>
        <end position="206"/>
    </location>
</feature>
<feature type="transmembrane region" description="Helical" evidence="1">
    <location>
        <begin position="310"/>
        <end position="331"/>
    </location>
</feature>
<name>A0ABN0NWF7_TRELE</name>
<dbReference type="InterPro" id="IPR000326">
    <property type="entry name" value="PAP2/HPO"/>
</dbReference>
<comment type="caution">
    <text evidence="3">The sequence shown here is derived from an EMBL/GenBank/DDBJ whole genome shotgun (WGS) entry which is preliminary data.</text>
</comment>
<dbReference type="PANTHER" id="PTHR14969">
    <property type="entry name" value="SPHINGOSINE-1-PHOSPHATE PHOSPHOHYDROLASE"/>
    <property type="match status" value="1"/>
</dbReference>
<dbReference type="SUPFAM" id="SSF48317">
    <property type="entry name" value="Acid phosphatase/Vanadium-dependent haloperoxidase"/>
    <property type="match status" value="1"/>
</dbReference>
<accession>A0ABN0NWF7</accession>
<sequence length="340" mass="38029">MQAYANRRFLDFNFGENMFSSVVYDWGLSVIRAVQSISFPQLTVFMRLVGFITDKPIYFVMLPFVFWCVNEKHGLYLSTTLLFSTSLNVALKNLFAVPRPYFKDPSVALAYDSEYSTPSGHSQAAAVFWPLVFSFFYRKNTRVPAGSGSTGTDTRRKCFSEHAVKLFFAVFPPLAIGFSRVYLGVHYPSDVFLGLILGFLISTGALLFIPQIKNIAKRLPKMYKILLIALITAALNAISLSDLSMSASFFGFTCGYVLLTESGGFCASKGSFAQKTLRALVGFAVLFAVYAGIKLLFSSAPEEYRRLLRFIRYAAFSFTGTYVIPKLFIFFKLAEKKGIV</sequence>
<keyword evidence="1" id="KW-0472">Membrane</keyword>
<evidence type="ECO:0000313" key="3">
    <source>
        <dbReference type="EMBL" id="ERJ91686.1"/>
    </source>
</evidence>
<protein>
    <submittedName>
        <fullName evidence="3">PAP2 family protein</fullName>
    </submittedName>
</protein>
<keyword evidence="1" id="KW-1133">Transmembrane helix</keyword>
<feature type="transmembrane region" description="Helical" evidence="1">
    <location>
        <begin position="166"/>
        <end position="185"/>
    </location>
</feature>
<keyword evidence="1" id="KW-0812">Transmembrane</keyword>
<evidence type="ECO:0000259" key="2">
    <source>
        <dbReference type="SMART" id="SM00014"/>
    </source>
</evidence>
<feature type="transmembrane region" description="Helical" evidence="1">
    <location>
        <begin position="222"/>
        <end position="241"/>
    </location>
</feature>
<gene>
    <name evidence="3" type="ORF">HMPREF9193_02142</name>
</gene>
<dbReference type="PANTHER" id="PTHR14969:SF13">
    <property type="entry name" value="AT30094P"/>
    <property type="match status" value="1"/>
</dbReference>
<dbReference type="InterPro" id="IPR036938">
    <property type="entry name" value="PAP2/HPO_sf"/>
</dbReference>
<reference evidence="3 4" key="1">
    <citation type="submission" date="2013-08" db="EMBL/GenBank/DDBJ databases">
        <authorList>
            <person name="Weinstock G."/>
            <person name="Sodergren E."/>
            <person name="Wylie T."/>
            <person name="Fulton L."/>
            <person name="Fulton R."/>
            <person name="Fronick C."/>
            <person name="O'Laughlin M."/>
            <person name="Godfrey J."/>
            <person name="Miner T."/>
            <person name="Herter B."/>
            <person name="Appelbaum E."/>
            <person name="Cordes M."/>
            <person name="Lek S."/>
            <person name="Wollam A."/>
            <person name="Pepin K.H."/>
            <person name="Palsikar V.B."/>
            <person name="Mitreva M."/>
            <person name="Wilson R.K."/>
        </authorList>
    </citation>
    <scope>NUCLEOTIDE SEQUENCE [LARGE SCALE GENOMIC DNA]</scope>
    <source>
        <strain evidence="3 4">ATCC 700332</strain>
    </source>
</reference>